<gene>
    <name evidence="2" type="ORF">KL86CLO1_10364</name>
</gene>
<reference evidence="2" key="1">
    <citation type="submission" date="2016-04" db="EMBL/GenBank/DDBJ databases">
        <authorList>
            <person name="Evans L.H."/>
            <person name="Alamgir A."/>
            <person name="Owens N."/>
            <person name="Weber N.D."/>
            <person name="Virtaneva K."/>
            <person name="Barbian K."/>
            <person name="Babar A."/>
            <person name="Rosenke K."/>
        </authorList>
    </citation>
    <scope>NUCLEOTIDE SEQUENCE</scope>
    <source>
        <strain evidence="2">86</strain>
    </source>
</reference>
<dbReference type="EMBL" id="FLUN01000001">
    <property type="protein sequence ID" value="SBV93321.1"/>
    <property type="molecule type" value="Genomic_DNA"/>
</dbReference>
<sequence length="69" mass="7738">MIGDAGNQKVRWDVAEDAGLSERRFAEKEQEQLAAIEETERSDVAAEKTPYGDEMPRPDGVIMPYRVSP</sequence>
<evidence type="ECO:0000256" key="1">
    <source>
        <dbReference type="SAM" id="MobiDB-lite"/>
    </source>
</evidence>
<name>A0A212J1K2_9FIRM</name>
<protein>
    <submittedName>
        <fullName evidence="2">Uncharacterized protein</fullName>
    </submittedName>
</protein>
<evidence type="ECO:0000313" key="2">
    <source>
        <dbReference type="EMBL" id="SBV93321.1"/>
    </source>
</evidence>
<organism evidence="2">
    <name type="scientific">uncultured Eubacteriales bacterium</name>
    <dbReference type="NCBI Taxonomy" id="172733"/>
    <lineage>
        <taxon>Bacteria</taxon>
        <taxon>Bacillati</taxon>
        <taxon>Bacillota</taxon>
        <taxon>Clostridia</taxon>
        <taxon>Eubacteriales</taxon>
        <taxon>environmental samples</taxon>
    </lineage>
</organism>
<proteinExistence type="predicted"/>
<feature type="region of interest" description="Disordered" evidence="1">
    <location>
        <begin position="35"/>
        <end position="69"/>
    </location>
</feature>
<accession>A0A212J1K2</accession>
<dbReference type="AlphaFoldDB" id="A0A212J1K2"/>
<feature type="compositionally biased region" description="Basic and acidic residues" evidence="1">
    <location>
        <begin position="38"/>
        <end position="57"/>
    </location>
</feature>